<sequence>MNELLKRSITGILYVFLLLTAIMLSNAEAFGFLFLVFGLICLYEFKRLVRLSSSAVYLAFLCLWWCFNYLIPMEGFSNNFVVYLLLLAVISTDVYLGFYLYRHEAVSYTQWQKFLLALLYVGGGCLFISLLYKVEIYKNEQEITATSFAFWEFSQWQFSEAFSEAQHTMIALLAIIWASDSFAYVSGRFLGRTKLFPSVSPKKTVEGFVGGFVGALLVAAWLSLYSNKELWKWLVIAAVLVVAGTLGDLVESKFKRVAGKKDSGTILPGHGGLLDRLDSLIYASPFAFVTILILSYF</sequence>
<keyword evidence="13 19" id="KW-1133">Transmembrane helix</keyword>
<dbReference type="Pfam" id="PF01148">
    <property type="entry name" value="CTP_transf_1"/>
    <property type="match status" value="1"/>
</dbReference>
<evidence type="ECO:0000313" key="20">
    <source>
        <dbReference type="EMBL" id="ATA86781.1"/>
    </source>
</evidence>
<keyword evidence="10 18" id="KW-0808">Transferase</keyword>
<evidence type="ECO:0000256" key="9">
    <source>
        <dbReference type="ARBA" id="ARBA00022516"/>
    </source>
</evidence>
<keyword evidence="14" id="KW-0443">Lipid metabolism</keyword>
<feature type="transmembrane region" description="Helical" evidence="19">
    <location>
        <begin position="83"/>
        <end position="102"/>
    </location>
</feature>
<dbReference type="OrthoDB" id="9799199at2"/>
<evidence type="ECO:0000256" key="11">
    <source>
        <dbReference type="ARBA" id="ARBA00022692"/>
    </source>
</evidence>
<protein>
    <recommendedName>
        <fullName evidence="7 18">Phosphatidate cytidylyltransferase</fullName>
        <ecNumber evidence="6 18">2.7.7.41</ecNumber>
    </recommendedName>
</protein>
<evidence type="ECO:0000256" key="1">
    <source>
        <dbReference type="ARBA" id="ARBA00001698"/>
    </source>
</evidence>
<dbReference type="GO" id="GO:0005886">
    <property type="term" value="C:plasma membrane"/>
    <property type="evidence" value="ECO:0007669"/>
    <property type="project" value="UniProtKB-SubCell"/>
</dbReference>
<dbReference type="AlphaFoldDB" id="A0A250FP44"/>
<comment type="similarity">
    <text evidence="5 18">Belongs to the CDS family.</text>
</comment>
<evidence type="ECO:0000256" key="13">
    <source>
        <dbReference type="ARBA" id="ARBA00022989"/>
    </source>
</evidence>
<keyword evidence="15 19" id="KW-0472">Membrane</keyword>
<evidence type="ECO:0000256" key="19">
    <source>
        <dbReference type="SAM" id="Phobius"/>
    </source>
</evidence>
<feature type="transmembrane region" description="Helical" evidence="19">
    <location>
        <begin position="230"/>
        <end position="250"/>
    </location>
</feature>
<evidence type="ECO:0000256" key="6">
    <source>
        <dbReference type="ARBA" id="ARBA00012487"/>
    </source>
</evidence>
<dbReference type="Proteomes" id="UP000217250">
    <property type="component" value="Chromosome"/>
</dbReference>
<dbReference type="PANTHER" id="PTHR46382">
    <property type="entry name" value="PHOSPHATIDATE CYTIDYLYLTRANSFERASE"/>
    <property type="match status" value="1"/>
</dbReference>
<keyword evidence="16" id="KW-0594">Phospholipid biosynthesis</keyword>
<keyword evidence="12 18" id="KW-0548">Nucleotidyltransferase</keyword>
<dbReference type="EC" id="2.7.7.41" evidence="6 18"/>
<dbReference type="InterPro" id="IPR000374">
    <property type="entry name" value="PC_trans"/>
</dbReference>
<reference evidence="21" key="1">
    <citation type="submission" date="2017-06" db="EMBL/GenBank/DDBJ databases">
        <title>Capnocytophaga spp. assemblies.</title>
        <authorList>
            <person name="Gulvik C.A."/>
        </authorList>
    </citation>
    <scope>NUCLEOTIDE SEQUENCE [LARGE SCALE GENOMIC DNA]</scope>
    <source>
        <strain evidence="21">H1496</strain>
    </source>
</reference>
<comment type="pathway">
    <text evidence="3 18">Phospholipid metabolism; CDP-diacylglycerol biosynthesis; CDP-diacylglycerol from sn-glycerol 3-phosphate: step 3/3.</text>
</comment>
<dbReference type="GO" id="GO:0004605">
    <property type="term" value="F:phosphatidate cytidylyltransferase activity"/>
    <property type="evidence" value="ECO:0007669"/>
    <property type="project" value="UniProtKB-EC"/>
</dbReference>
<evidence type="ECO:0000256" key="4">
    <source>
        <dbReference type="ARBA" id="ARBA00005189"/>
    </source>
</evidence>
<name>A0A250FP44_9FLAO</name>
<keyword evidence="9" id="KW-0444">Lipid biosynthesis</keyword>
<evidence type="ECO:0000256" key="12">
    <source>
        <dbReference type="ARBA" id="ARBA00022695"/>
    </source>
</evidence>
<proteinExistence type="inferred from homology"/>
<gene>
    <name evidence="20" type="ORF">CGC50_06150</name>
</gene>
<evidence type="ECO:0000256" key="8">
    <source>
        <dbReference type="ARBA" id="ARBA00022475"/>
    </source>
</evidence>
<evidence type="ECO:0000256" key="7">
    <source>
        <dbReference type="ARBA" id="ARBA00019373"/>
    </source>
</evidence>
<keyword evidence="8" id="KW-1003">Cell membrane</keyword>
<comment type="pathway">
    <text evidence="4">Lipid metabolism.</text>
</comment>
<dbReference type="EMBL" id="CP022386">
    <property type="protein sequence ID" value="ATA86781.1"/>
    <property type="molecule type" value="Genomic_DNA"/>
</dbReference>
<comment type="subcellular location">
    <subcellularLocation>
        <location evidence="2">Cell membrane</location>
        <topology evidence="2">Multi-pass membrane protein</topology>
    </subcellularLocation>
</comment>
<organism evidence="20 21">
    <name type="scientific">Capnocytophaga gingivalis</name>
    <dbReference type="NCBI Taxonomy" id="1017"/>
    <lineage>
        <taxon>Bacteria</taxon>
        <taxon>Pseudomonadati</taxon>
        <taxon>Bacteroidota</taxon>
        <taxon>Flavobacteriia</taxon>
        <taxon>Flavobacteriales</taxon>
        <taxon>Flavobacteriaceae</taxon>
        <taxon>Capnocytophaga</taxon>
    </lineage>
</organism>
<feature type="transmembrane region" description="Helical" evidence="19">
    <location>
        <begin position="165"/>
        <end position="185"/>
    </location>
</feature>
<dbReference type="KEGG" id="cgh:CGC50_06150"/>
<dbReference type="UniPathway" id="UPA00557">
    <property type="reaction ID" value="UER00614"/>
</dbReference>
<feature type="transmembrane region" description="Helical" evidence="19">
    <location>
        <begin position="55"/>
        <end position="71"/>
    </location>
</feature>
<evidence type="ECO:0000256" key="3">
    <source>
        <dbReference type="ARBA" id="ARBA00005119"/>
    </source>
</evidence>
<evidence type="ECO:0000256" key="15">
    <source>
        <dbReference type="ARBA" id="ARBA00023136"/>
    </source>
</evidence>
<dbReference type="PROSITE" id="PS01315">
    <property type="entry name" value="CDS"/>
    <property type="match status" value="1"/>
</dbReference>
<feature type="transmembrane region" description="Helical" evidence="19">
    <location>
        <begin position="205"/>
        <end position="224"/>
    </location>
</feature>
<evidence type="ECO:0000256" key="18">
    <source>
        <dbReference type="RuleBase" id="RU003938"/>
    </source>
</evidence>
<dbReference type="PANTHER" id="PTHR46382:SF1">
    <property type="entry name" value="PHOSPHATIDATE CYTIDYLYLTRANSFERASE"/>
    <property type="match status" value="1"/>
</dbReference>
<dbReference type="GO" id="GO:0016024">
    <property type="term" value="P:CDP-diacylglycerol biosynthetic process"/>
    <property type="evidence" value="ECO:0007669"/>
    <property type="project" value="UniProtKB-UniPathway"/>
</dbReference>
<evidence type="ECO:0000256" key="5">
    <source>
        <dbReference type="ARBA" id="ARBA00010185"/>
    </source>
</evidence>
<evidence type="ECO:0000256" key="17">
    <source>
        <dbReference type="ARBA" id="ARBA00023264"/>
    </source>
</evidence>
<evidence type="ECO:0000256" key="16">
    <source>
        <dbReference type="ARBA" id="ARBA00023209"/>
    </source>
</evidence>
<dbReference type="RefSeq" id="WP_095910117.1">
    <property type="nucleotide sequence ID" value="NZ_CAJPPZ010000018.1"/>
</dbReference>
<feature type="transmembrane region" description="Helical" evidence="19">
    <location>
        <begin position="279"/>
        <end position="296"/>
    </location>
</feature>
<evidence type="ECO:0000313" key="21">
    <source>
        <dbReference type="Proteomes" id="UP000217250"/>
    </source>
</evidence>
<accession>A0A250FP44</accession>
<comment type="catalytic activity">
    <reaction evidence="1 18">
        <text>a 1,2-diacyl-sn-glycero-3-phosphate + CTP + H(+) = a CDP-1,2-diacyl-sn-glycerol + diphosphate</text>
        <dbReference type="Rhea" id="RHEA:16229"/>
        <dbReference type="ChEBI" id="CHEBI:15378"/>
        <dbReference type="ChEBI" id="CHEBI:33019"/>
        <dbReference type="ChEBI" id="CHEBI:37563"/>
        <dbReference type="ChEBI" id="CHEBI:58332"/>
        <dbReference type="ChEBI" id="CHEBI:58608"/>
        <dbReference type="EC" id="2.7.7.41"/>
    </reaction>
</comment>
<evidence type="ECO:0000256" key="2">
    <source>
        <dbReference type="ARBA" id="ARBA00004651"/>
    </source>
</evidence>
<evidence type="ECO:0000256" key="10">
    <source>
        <dbReference type="ARBA" id="ARBA00022679"/>
    </source>
</evidence>
<keyword evidence="17" id="KW-1208">Phospholipid metabolism</keyword>
<feature type="transmembrane region" description="Helical" evidence="19">
    <location>
        <begin position="12"/>
        <end position="43"/>
    </location>
</feature>
<feature type="transmembrane region" description="Helical" evidence="19">
    <location>
        <begin position="114"/>
        <end position="132"/>
    </location>
</feature>
<dbReference type="GeneID" id="84808139"/>
<keyword evidence="11 18" id="KW-0812">Transmembrane</keyword>
<evidence type="ECO:0000256" key="14">
    <source>
        <dbReference type="ARBA" id="ARBA00023098"/>
    </source>
</evidence>